<dbReference type="EMBL" id="MU858081">
    <property type="protein sequence ID" value="KAK4215353.1"/>
    <property type="molecule type" value="Genomic_DNA"/>
</dbReference>
<accession>A0AAN6YB68</accession>
<protein>
    <submittedName>
        <fullName evidence="2">Uncharacterized protein</fullName>
    </submittedName>
</protein>
<evidence type="ECO:0000313" key="2">
    <source>
        <dbReference type="EMBL" id="KAK4215353.1"/>
    </source>
</evidence>
<feature type="compositionally biased region" description="Basic and acidic residues" evidence="1">
    <location>
        <begin position="279"/>
        <end position="311"/>
    </location>
</feature>
<sequence length="320" mass="36287">MYSLKFVDYKLQVRLSIRDDNQAGFMAQWIKVQWIKVQFTDQYDKELKEVREGFTKRFFADAAEKKPKANLRIPPAWVYVLYEAWRFNHAVMAPGAAERVQSEKVFGATWRQEVDEVAERILAGIKPGENYENIELYKVKNLKVFEYNRYKAEATVRIGYAIQVFDALGKRHNSQEIIDKGDELWEKHKWHVLYSSQPKALAEDRRAWRAQNWNKNKQDYDKPEPTVGTITSLGDFSSIVNGMVNNPSVVGGSGQGSILRPQSSSSSSSSNDIYNASDQDNKKSSRSSKSHEKKGGHGSSKDNKGKGKDKSGSSGSGLIF</sequence>
<dbReference type="AlphaFoldDB" id="A0AAN6YB68"/>
<dbReference type="Proteomes" id="UP001301769">
    <property type="component" value="Unassembled WGS sequence"/>
</dbReference>
<reference evidence="2" key="1">
    <citation type="journal article" date="2023" name="Mol. Phylogenet. Evol.">
        <title>Genome-scale phylogeny and comparative genomics of the fungal order Sordariales.</title>
        <authorList>
            <person name="Hensen N."/>
            <person name="Bonometti L."/>
            <person name="Westerberg I."/>
            <person name="Brannstrom I.O."/>
            <person name="Guillou S."/>
            <person name="Cros-Aarteil S."/>
            <person name="Calhoun S."/>
            <person name="Haridas S."/>
            <person name="Kuo A."/>
            <person name="Mondo S."/>
            <person name="Pangilinan J."/>
            <person name="Riley R."/>
            <person name="LaButti K."/>
            <person name="Andreopoulos B."/>
            <person name="Lipzen A."/>
            <person name="Chen C."/>
            <person name="Yan M."/>
            <person name="Daum C."/>
            <person name="Ng V."/>
            <person name="Clum A."/>
            <person name="Steindorff A."/>
            <person name="Ohm R.A."/>
            <person name="Martin F."/>
            <person name="Silar P."/>
            <person name="Natvig D.O."/>
            <person name="Lalanne C."/>
            <person name="Gautier V."/>
            <person name="Ament-Velasquez S.L."/>
            <person name="Kruys A."/>
            <person name="Hutchinson M.I."/>
            <person name="Powell A.J."/>
            <person name="Barry K."/>
            <person name="Miller A.N."/>
            <person name="Grigoriev I.V."/>
            <person name="Debuchy R."/>
            <person name="Gladieux P."/>
            <person name="Hiltunen Thoren M."/>
            <person name="Johannesson H."/>
        </authorList>
    </citation>
    <scope>NUCLEOTIDE SEQUENCE</scope>
    <source>
        <strain evidence="2">PSN293</strain>
    </source>
</reference>
<evidence type="ECO:0000313" key="3">
    <source>
        <dbReference type="Proteomes" id="UP001301769"/>
    </source>
</evidence>
<feature type="region of interest" description="Disordered" evidence="1">
    <location>
        <begin position="251"/>
        <end position="320"/>
    </location>
</feature>
<reference evidence="2" key="2">
    <citation type="submission" date="2023-05" db="EMBL/GenBank/DDBJ databases">
        <authorList>
            <consortium name="Lawrence Berkeley National Laboratory"/>
            <person name="Steindorff A."/>
            <person name="Hensen N."/>
            <person name="Bonometti L."/>
            <person name="Westerberg I."/>
            <person name="Brannstrom I.O."/>
            <person name="Guillou S."/>
            <person name="Cros-Aarteil S."/>
            <person name="Calhoun S."/>
            <person name="Haridas S."/>
            <person name="Kuo A."/>
            <person name="Mondo S."/>
            <person name="Pangilinan J."/>
            <person name="Riley R."/>
            <person name="Labutti K."/>
            <person name="Andreopoulos B."/>
            <person name="Lipzen A."/>
            <person name="Chen C."/>
            <person name="Yanf M."/>
            <person name="Daum C."/>
            <person name="Ng V."/>
            <person name="Clum A."/>
            <person name="Ohm R."/>
            <person name="Martin F."/>
            <person name="Silar P."/>
            <person name="Natvig D."/>
            <person name="Lalanne C."/>
            <person name="Gautier V."/>
            <person name="Ament-Velasquez S.L."/>
            <person name="Kruys A."/>
            <person name="Hutchinson M.I."/>
            <person name="Powell A.J."/>
            <person name="Barry K."/>
            <person name="Miller A.N."/>
            <person name="Grigoriev I.V."/>
            <person name="Debuchy R."/>
            <person name="Gladieux P."/>
            <person name="Thoren M.H."/>
            <person name="Johannesson H."/>
        </authorList>
    </citation>
    <scope>NUCLEOTIDE SEQUENCE</scope>
    <source>
        <strain evidence="2">PSN293</strain>
    </source>
</reference>
<proteinExistence type="predicted"/>
<comment type="caution">
    <text evidence="2">The sequence shown here is derived from an EMBL/GenBank/DDBJ whole genome shotgun (WGS) entry which is preliminary data.</text>
</comment>
<name>A0AAN6YB68_9PEZI</name>
<keyword evidence="3" id="KW-1185">Reference proteome</keyword>
<gene>
    <name evidence="2" type="ORF">QBC37DRAFT_372142</name>
</gene>
<evidence type="ECO:0000256" key="1">
    <source>
        <dbReference type="SAM" id="MobiDB-lite"/>
    </source>
</evidence>
<organism evidence="2 3">
    <name type="scientific">Rhypophila decipiens</name>
    <dbReference type="NCBI Taxonomy" id="261697"/>
    <lineage>
        <taxon>Eukaryota</taxon>
        <taxon>Fungi</taxon>
        <taxon>Dikarya</taxon>
        <taxon>Ascomycota</taxon>
        <taxon>Pezizomycotina</taxon>
        <taxon>Sordariomycetes</taxon>
        <taxon>Sordariomycetidae</taxon>
        <taxon>Sordariales</taxon>
        <taxon>Naviculisporaceae</taxon>
        <taxon>Rhypophila</taxon>
    </lineage>
</organism>